<reference evidence="2 3" key="1">
    <citation type="submission" date="2023-07" db="EMBL/GenBank/DDBJ databases">
        <title>Sequencing the genomes of 1000 actinobacteria strains.</title>
        <authorList>
            <person name="Klenk H.-P."/>
        </authorList>
    </citation>
    <scope>NUCLEOTIDE SEQUENCE [LARGE SCALE GENOMIC DNA]</scope>
    <source>
        <strain evidence="2 3">DSM 14785</strain>
    </source>
</reference>
<dbReference type="Pfam" id="PF04854">
    <property type="entry name" value="DUF624"/>
    <property type="match status" value="1"/>
</dbReference>
<feature type="transmembrane region" description="Helical" evidence="1">
    <location>
        <begin position="173"/>
        <end position="194"/>
    </location>
</feature>
<dbReference type="EMBL" id="JAUSVM010000001">
    <property type="protein sequence ID" value="MDQ0426128.1"/>
    <property type="molecule type" value="Genomic_DNA"/>
</dbReference>
<keyword evidence="3" id="KW-1185">Reference proteome</keyword>
<proteinExistence type="predicted"/>
<sequence length="209" mass="21360">MDAHGWAAGVMTALRWVAHVLAVQALLVLGTLAGGVVLGLAPALDAGGRVLARLPAGDPSPHVWAEFWRAWRAGWRRANVVAAPLAAVGALLAVDAWVVTAADGPVRAALGLGLGIVGAWTLVVLAYLPAVLRRYCDPAPAAWRFLALAPALGPGTALAVLLAAVVWAATCWVAPPVAVLGGLAVPLLATGWLVDVRLDRLDARVAAAT</sequence>
<gene>
    <name evidence="2" type="ORF">JO380_002509</name>
</gene>
<keyword evidence="1" id="KW-0812">Transmembrane</keyword>
<keyword evidence="1" id="KW-0472">Membrane</keyword>
<feature type="transmembrane region" description="Helical" evidence="1">
    <location>
        <begin position="78"/>
        <end position="102"/>
    </location>
</feature>
<evidence type="ECO:0000313" key="3">
    <source>
        <dbReference type="Proteomes" id="UP001240250"/>
    </source>
</evidence>
<organism evidence="2 3">
    <name type="scientific">Cellulomonas iranensis</name>
    <dbReference type="NCBI Taxonomy" id="76862"/>
    <lineage>
        <taxon>Bacteria</taxon>
        <taxon>Bacillati</taxon>
        <taxon>Actinomycetota</taxon>
        <taxon>Actinomycetes</taxon>
        <taxon>Micrococcales</taxon>
        <taxon>Cellulomonadaceae</taxon>
        <taxon>Cellulomonas</taxon>
    </lineage>
</organism>
<dbReference type="InterPro" id="IPR006938">
    <property type="entry name" value="DUF624"/>
</dbReference>
<name>A0ABU0GM60_9CELL</name>
<protein>
    <submittedName>
        <fullName evidence="2">Membrane protein YesL</fullName>
    </submittedName>
</protein>
<keyword evidence="1" id="KW-1133">Transmembrane helix</keyword>
<evidence type="ECO:0000313" key="2">
    <source>
        <dbReference type="EMBL" id="MDQ0426128.1"/>
    </source>
</evidence>
<evidence type="ECO:0000256" key="1">
    <source>
        <dbReference type="SAM" id="Phobius"/>
    </source>
</evidence>
<accession>A0ABU0GM60</accession>
<comment type="caution">
    <text evidence="2">The sequence shown here is derived from an EMBL/GenBank/DDBJ whole genome shotgun (WGS) entry which is preliminary data.</text>
</comment>
<dbReference type="Proteomes" id="UP001240250">
    <property type="component" value="Unassembled WGS sequence"/>
</dbReference>
<dbReference type="RefSeq" id="WP_046529062.1">
    <property type="nucleotide sequence ID" value="NZ_JAUSVM010000001.1"/>
</dbReference>
<feature type="transmembrane region" description="Helical" evidence="1">
    <location>
        <begin position="108"/>
        <end position="130"/>
    </location>
</feature>
<feature type="transmembrane region" description="Helical" evidence="1">
    <location>
        <begin position="142"/>
        <end position="167"/>
    </location>
</feature>
<feature type="transmembrane region" description="Helical" evidence="1">
    <location>
        <begin position="20"/>
        <end position="44"/>
    </location>
</feature>